<dbReference type="EMBL" id="CP071839">
    <property type="protein sequence ID" value="QTE01600.1"/>
    <property type="molecule type" value="Genomic_DNA"/>
</dbReference>
<feature type="region of interest" description="Disordered" evidence="1">
    <location>
        <begin position="161"/>
        <end position="184"/>
    </location>
</feature>
<sequence>MPRSCQAFSGLARGSTEGRDEDRAHHQVHHSQRQTCAGGGISQDRGEQGQQKDCTGDIRPCRSRPWRESFEKGKQAPADEAGKESGDESSCESDLRYPVLVHGECGTGRIADQPCCCGYHFSHGQGDEPVPNPGACGDSACGASVCGHEGTPIAYGMVRSSGVRRPSNRDRAKESAFQPCPRTRSPLSLPADKAGLSIPAIGTGFASISHEWLGLDHNCRTDQAAFICPVAGNSRYGLPMENKAGRVQPGPEVSYQWVECDGDVMEPQATPCQRKPRFVNGFFGAEGQTVPVHGGITPPQLRDPQTLLRARDLREKAWRKRFMRLGVDSEGCDFLTPGHSSPTKSLAVRHAADDAWRPSGLPPRSGQDGYGRHSKPYQGPPRTLTDRPELVDASRYGIAHQHRLLREQFDGRGVTELLLPDHR</sequence>
<feature type="region of interest" description="Disordered" evidence="1">
    <location>
        <begin position="354"/>
        <end position="387"/>
    </location>
</feature>
<feature type="compositionally biased region" description="Basic and acidic residues" evidence="1">
    <location>
        <begin position="54"/>
        <end position="74"/>
    </location>
</feature>
<organism evidence="2 3">
    <name type="scientific">Streptomyces cyanogenus</name>
    <dbReference type="NCBI Taxonomy" id="80860"/>
    <lineage>
        <taxon>Bacteria</taxon>
        <taxon>Bacillati</taxon>
        <taxon>Actinomycetota</taxon>
        <taxon>Actinomycetes</taxon>
        <taxon>Kitasatosporales</taxon>
        <taxon>Streptomycetaceae</taxon>
        <taxon>Streptomyces</taxon>
    </lineage>
</organism>
<proteinExistence type="predicted"/>
<evidence type="ECO:0000313" key="3">
    <source>
        <dbReference type="Proteomes" id="UP000663908"/>
    </source>
</evidence>
<evidence type="ECO:0000313" key="2">
    <source>
        <dbReference type="EMBL" id="QTE01600.1"/>
    </source>
</evidence>
<feature type="region of interest" description="Disordered" evidence="1">
    <location>
        <begin position="1"/>
        <end position="91"/>
    </location>
</feature>
<name>A0ABX7TXU2_STRCY</name>
<dbReference type="Proteomes" id="UP000663908">
    <property type="component" value="Chromosome"/>
</dbReference>
<protein>
    <submittedName>
        <fullName evidence="2">Uncharacterized protein</fullName>
    </submittedName>
</protein>
<feature type="compositionally biased region" description="Basic and acidic residues" evidence="1">
    <location>
        <begin position="16"/>
        <end position="25"/>
    </location>
</feature>
<keyword evidence="3" id="KW-1185">Reference proteome</keyword>
<gene>
    <name evidence="2" type="ORF">S1361_30000</name>
</gene>
<evidence type="ECO:0000256" key="1">
    <source>
        <dbReference type="SAM" id="MobiDB-lite"/>
    </source>
</evidence>
<accession>A0ABX7TXU2</accession>
<reference evidence="2 3" key="1">
    <citation type="submission" date="2021-03" db="EMBL/GenBank/DDBJ databases">
        <title>Complete genome sequence of Streptomyces cyanogenus S136, producer of anticancer angucycline landomycin A.</title>
        <authorList>
            <person name="Hrab P."/>
            <person name="Ruckert C."/>
            <person name="Busche T."/>
            <person name="Ostash I."/>
            <person name="Kalinowski J."/>
            <person name="Fedorenko V."/>
            <person name="Yushchuk O."/>
            <person name="Ostash B."/>
        </authorList>
    </citation>
    <scope>NUCLEOTIDE SEQUENCE [LARGE SCALE GENOMIC DNA]</scope>
    <source>
        <strain evidence="2 3">S136</strain>
    </source>
</reference>